<organism evidence="1 2">
    <name type="scientific">Idiomarina xiamenensis 10-D-4</name>
    <dbReference type="NCBI Taxonomy" id="740709"/>
    <lineage>
        <taxon>Bacteria</taxon>
        <taxon>Pseudomonadati</taxon>
        <taxon>Pseudomonadota</taxon>
        <taxon>Gammaproteobacteria</taxon>
        <taxon>Alteromonadales</taxon>
        <taxon>Idiomarinaceae</taxon>
        <taxon>Idiomarina</taxon>
    </lineage>
</organism>
<dbReference type="Proteomes" id="UP000014115">
    <property type="component" value="Unassembled WGS sequence"/>
</dbReference>
<sequence>MVMSVNLNEQEFSRIKRSLDEVGSDQRREFFKRVGQGLRADFQMGFRQGKAPDGTPWKPVKRAGQPLRDTGRLQQSIRARFSAKSAEVGTNVEYGPPLQDGTGKTVNIRTHTRIINKAFGRQLPFPVAQTVGSHKRKMNLPARPFLGIHAQQERKIVQIFNQYMSTIDGVEPSGLA</sequence>
<evidence type="ECO:0000313" key="2">
    <source>
        <dbReference type="Proteomes" id="UP000014115"/>
    </source>
</evidence>
<dbReference type="eggNOG" id="COG5005">
    <property type="taxonomic scope" value="Bacteria"/>
</dbReference>
<proteinExistence type="predicted"/>
<reference evidence="1 2" key="1">
    <citation type="journal article" date="2012" name="J. Bacteriol.">
        <title>Genome Sequence of Idiomarina xiamenensis Type Strain 10-D-4.</title>
        <authorList>
            <person name="Lai Q."/>
            <person name="Wang L."/>
            <person name="Wang W."/>
            <person name="Shao Z."/>
        </authorList>
    </citation>
    <scope>NUCLEOTIDE SEQUENCE [LARGE SCALE GENOMIC DNA]</scope>
    <source>
        <strain evidence="1 2">10-D-4</strain>
    </source>
</reference>
<dbReference type="Pfam" id="PF05069">
    <property type="entry name" value="Phage_tail_S"/>
    <property type="match status" value="1"/>
</dbReference>
<dbReference type="AlphaFoldDB" id="K2JW55"/>
<accession>K2JW55</accession>
<dbReference type="EMBL" id="AMRG01000022">
    <property type="protein sequence ID" value="EKE79718.1"/>
    <property type="molecule type" value="Genomic_DNA"/>
</dbReference>
<dbReference type="RefSeq" id="WP_008489961.1">
    <property type="nucleotide sequence ID" value="NZ_AMRG01000022.1"/>
</dbReference>
<keyword evidence="2" id="KW-1185">Reference proteome</keyword>
<name>K2JW55_9GAMM</name>
<comment type="caution">
    <text evidence="1">The sequence shown here is derived from an EMBL/GenBank/DDBJ whole genome shotgun (WGS) entry which is preliminary data.</text>
</comment>
<dbReference type="STRING" id="740709.A10D4_12699"/>
<evidence type="ECO:0000313" key="1">
    <source>
        <dbReference type="EMBL" id="EKE79718.1"/>
    </source>
</evidence>
<gene>
    <name evidence="1" type="ORF">A10D4_12699</name>
</gene>
<dbReference type="PATRIC" id="fig|740709.3.peg.2563"/>
<evidence type="ECO:0008006" key="3">
    <source>
        <dbReference type="Google" id="ProtNLM"/>
    </source>
</evidence>
<dbReference type="InterPro" id="IPR006522">
    <property type="entry name" value="Phage_virion_morphogenesis"/>
</dbReference>
<dbReference type="OrthoDB" id="2081253at2"/>
<protein>
    <recommendedName>
        <fullName evidence="3">Phage virion morphogenesis protein</fullName>
    </recommendedName>
</protein>